<comment type="caution">
    <text evidence="4">The sequence shown here is derived from an EMBL/GenBank/DDBJ whole genome shotgun (WGS) entry which is preliminary data.</text>
</comment>
<proteinExistence type="predicted"/>
<dbReference type="Gene3D" id="3.20.20.450">
    <property type="entry name" value="EAL domain"/>
    <property type="match status" value="1"/>
</dbReference>
<dbReference type="CDD" id="cd01949">
    <property type="entry name" value="GGDEF"/>
    <property type="match status" value="1"/>
</dbReference>
<dbReference type="PROSITE" id="PS50883">
    <property type="entry name" value="EAL"/>
    <property type="match status" value="1"/>
</dbReference>
<dbReference type="InterPro" id="IPR052155">
    <property type="entry name" value="Biofilm_reg_signaling"/>
</dbReference>
<dbReference type="PANTHER" id="PTHR44757">
    <property type="entry name" value="DIGUANYLATE CYCLASE DGCP"/>
    <property type="match status" value="1"/>
</dbReference>
<gene>
    <name evidence="4" type="ORF">JCM19239_6484</name>
</gene>
<dbReference type="SMART" id="SM00052">
    <property type="entry name" value="EAL"/>
    <property type="match status" value="1"/>
</dbReference>
<dbReference type="InterPro" id="IPR035919">
    <property type="entry name" value="EAL_sf"/>
</dbReference>
<sequence>MKISIKKILTLFVVIVAVFMVVMFYLSEKQDDVKDAVLKLDEEAFEIGQQASQLNVIVADYNLYRSPNSLSQWSATLDKIERQSVHLLNVTHLEEKVLAKRLDTDISRIRMQFDLLREATIDTDIQWITINLNTYSQNLITHLHNLSHEARQIASEDLQKLSHYQYIVVVVTAVFSIILLVILYSALIVPLKTVKSELKRIGEDYGHYDHQSFQKSRIQEWDELTHDLEEMYQQLKSTTVSKKALVAEVEMRKEAEDSANCQARTDFLTGLPNRLSFFEHFETLLEQGSKSAFLLFLDIDNFKSYNDNLGHIVGDAILNKVSSAILEVINVEDKVARLGGDEFAILHFADSDQSAHDFARTLQSKIRMPIDFESTQLRIDCSIGIACFPDDSIELKQLLSCADTAMYFAKRNPVTTSGIQSFTPEIGDESKTNFNLYHQLRKSVEQKDFEVWFQPQIDMTTLSVSGFEALLRWKKADGTYVSPSEFVPMLERTVDIVKVGELVFEKSIAFQKKLAERGMEHYVSVNISAVQLERADFVDYLHALIVNQGLKASKFPLELTETAIFQNKNATLNSLKKLNELGFSLQLDDFGTGNASLDLLKNFPFSIIKIDKSFTQEALNKPETRAVVKAITVLSKDLNFDVIIEGVETAKQQALAREFGIKFAQGYFYAQAMPMDEAIEWRENYQQYSAAL</sequence>
<dbReference type="Gene3D" id="6.10.340.10">
    <property type="match status" value="1"/>
</dbReference>
<keyword evidence="1" id="KW-1133">Transmembrane helix</keyword>
<keyword evidence="1" id="KW-0812">Transmembrane</keyword>
<evidence type="ECO:0000313" key="4">
    <source>
        <dbReference type="EMBL" id="GAL28860.1"/>
    </source>
</evidence>
<reference evidence="5" key="1">
    <citation type="submission" date="2014-09" db="EMBL/GenBank/DDBJ databases">
        <title>Vibrio variabilis JCM 19239. (C206) whole genome shotgun sequence.</title>
        <authorList>
            <person name="Sawabe T."/>
            <person name="Meirelles P."/>
            <person name="Nakanishi M."/>
            <person name="Sayaka M."/>
            <person name="Hattori M."/>
            <person name="Ohkuma M."/>
        </authorList>
    </citation>
    <scope>NUCLEOTIDE SEQUENCE [LARGE SCALE GENOMIC DNA]</scope>
    <source>
        <strain evidence="5">JCM 19239</strain>
    </source>
</reference>
<dbReference type="NCBIfam" id="TIGR00254">
    <property type="entry name" value="GGDEF"/>
    <property type="match status" value="1"/>
</dbReference>
<dbReference type="PANTHER" id="PTHR44757:SF2">
    <property type="entry name" value="BIOFILM ARCHITECTURE MAINTENANCE PROTEIN MBAA"/>
    <property type="match status" value="1"/>
</dbReference>
<name>A0ABQ0JJF4_9VIBR</name>
<feature type="domain" description="GGDEF" evidence="3">
    <location>
        <begin position="290"/>
        <end position="424"/>
    </location>
</feature>
<accession>A0ABQ0JJF4</accession>
<dbReference type="Gene3D" id="3.30.70.270">
    <property type="match status" value="1"/>
</dbReference>
<keyword evidence="5" id="KW-1185">Reference proteome</keyword>
<dbReference type="PROSITE" id="PS50887">
    <property type="entry name" value="GGDEF"/>
    <property type="match status" value="1"/>
</dbReference>
<evidence type="ECO:0000256" key="1">
    <source>
        <dbReference type="SAM" id="Phobius"/>
    </source>
</evidence>
<evidence type="ECO:0000259" key="2">
    <source>
        <dbReference type="PROSITE" id="PS50883"/>
    </source>
</evidence>
<feature type="transmembrane region" description="Helical" evidence="1">
    <location>
        <begin position="166"/>
        <end position="191"/>
    </location>
</feature>
<dbReference type="InterPro" id="IPR000160">
    <property type="entry name" value="GGDEF_dom"/>
</dbReference>
<dbReference type="Pfam" id="PF00563">
    <property type="entry name" value="EAL"/>
    <property type="match status" value="1"/>
</dbReference>
<organism evidence="4 5">
    <name type="scientific">Vibrio variabilis</name>
    <dbReference type="NCBI Taxonomy" id="990271"/>
    <lineage>
        <taxon>Bacteria</taxon>
        <taxon>Pseudomonadati</taxon>
        <taxon>Pseudomonadota</taxon>
        <taxon>Gammaproteobacteria</taxon>
        <taxon>Vibrionales</taxon>
        <taxon>Vibrionaceae</taxon>
        <taxon>Vibrio</taxon>
    </lineage>
</organism>
<evidence type="ECO:0000259" key="3">
    <source>
        <dbReference type="PROSITE" id="PS50887"/>
    </source>
</evidence>
<dbReference type="SUPFAM" id="SSF55073">
    <property type="entry name" value="Nucleotide cyclase"/>
    <property type="match status" value="1"/>
</dbReference>
<keyword evidence="1" id="KW-0472">Membrane</keyword>
<dbReference type="Pfam" id="PF00990">
    <property type="entry name" value="GGDEF"/>
    <property type="match status" value="1"/>
</dbReference>
<dbReference type="SMART" id="SM00267">
    <property type="entry name" value="GGDEF"/>
    <property type="match status" value="1"/>
</dbReference>
<evidence type="ECO:0000313" key="5">
    <source>
        <dbReference type="Proteomes" id="UP000029223"/>
    </source>
</evidence>
<dbReference type="InterPro" id="IPR043128">
    <property type="entry name" value="Rev_trsase/Diguanyl_cyclase"/>
</dbReference>
<feature type="transmembrane region" description="Helical" evidence="1">
    <location>
        <begin position="7"/>
        <end position="26"/>
    </location>
</feature>
<dbReference type="Proteomes" id="UP000029223">
    <property type="component" value="Unassembled WGS sequence"/>
</dbReference>
<protein>
    <submittedName>
        <fullName evidence="4">Diguanylate cyclase</fullName>
    </submittedName>
</protein>
<dbReference type="InterPro" id="IPR029787">
    <property type="entry name" value="Nucleotide_cyclase"/>
</dbReference>
<dbReference type="CDD" id="cd01948">
    <property type="entry name" value="EAL"/>
    <property type="match status" value="1"/>
</dbReference>
<feature type="domain" description="EAL" evidence="2">
    <location>
        <begin position="433"/>
        <end position="686"/>
    </location>
</feature>
<dbReference type="InterPro" id="IPR001633">
    <property type="entry name" value="EAL_dom"/>
</dbReference>
<dbReference type="SUPFAM" id="SSF141868">
    <property type="entry name" value="EAL domain-like"/>
    <property type="match status" value="1"/>
</dbReference>
<dbReference type="EMBL" id="BBMS01000051">
    <property type="protein sequence ID" value="GAL28860.1"/>
    <property type="molecule type" value="Genomic_DNA"/>
</dbReference>